<feature type="transmembrane region" description="Helical" evidence="1">
    <location>
        <begin position="125"/>
        <end position="144"/>
    </location>
</feature>
<keyword evidence="1" id="KW-0812">Transmembrane</keyword>
<dbReference type="EMBL" id="BMRG01000017">
    <property type="protein sequence ID" value="GGP77591.1"/>
    <property type="molecule type" value="Genomic_DNA"/>
</dbReference>
<feature type="transmembrane region" description="Helical" evidence="1">
    <location>
        <begin position="87"/>
        <end position="105"/>
    </location>
</feature>
<evidence type="ECO:0000313" key="2">
    <source>
        <dbReference type="EMBL" id="GGP77591.1"/>
    </source>
</evidence>
<dbReference type="RefSeq" id="WP_209617388.1">
    <property type="nucleotide sequence ID" value="NZ_BMRG01000017.1"/>
</dbReference>
<evidence type="ECO:0000313" key="3">
    <source>
        <dbReference type="Proteomes" id="UP000639606"/>
    </source>
</evidence>
<dbReference type="AlphaFoldDB" id="A0A918AUA4"/>
<name>A0A918AUA4_9PSEU</name>
<gene>
    <name evidence="2" type="ORF">GCM10010185_59140</name>
</gene>
<reference evidence="2" key="2">
    <citation type="submission" date="2020-09" db="EMBL/GenBank/DDBJ databases">
        <authorList>
            <person name="Sun Q."/>
            <person name="Ohkuma M."/>
        </authorList>
    </citation>
    <scope>NUCLEOTIDE SEQUENCE</scope>
    <source>
        <strain evidence="2">JCM 3313</strain>
    </source>
</reference>
<reference evidence="2" key="1">
    <citation type="journal article" date="2014" name="Int. J. Syst. Evol. Microbiol.">
        <title>Complete genome sequence of Corynebacterium casei LMG S-19264T (=DSM 44701T), isolated from a smear-ripened cheese.</title>
        <authorList>
            <consortium name="US DOE Joint Genome Institute (JGI-PGF)"/>
            <person name="Walter F."/>
            <person name="Albersmeier A."/>
            <person name="Kalinowski J."/>
            <person name="Ruckert C."/>
        </authorList>
    </citation>
    <scope>NUCLEOTIDE SEQUENCE</scope>
    <source>
        <strain evidence="2">JCM 3313</strain>
    </source>
</reference>
<evidence type="ECO:0000256" key="1">
    <source>
        <dbReference type="SAM" id="Phobius"/>
    </source>
</evidence>
<dbReference type="Pfam" id="PF14325">
    <property type="entry name" value="DUF4383"/>
    <property type="match status" value="1"/>
</dbReference>
<comment type="caution">
    <text evidence="2">The sequence shown here is derived from an EMBL/GenBank/DDBJ whole genome shotgun (WGS) entry which is preliminary data.</text>
</comment>
<keyword evidence="1" id="KW-1133">Transmembrane helix</keyword>
<organism evidence="2 3">
    <name type="scientific">Saccharothrix coeruleofusca</name>
    <dbReference type="NCBI Taxonomy" id="33919"/>
    <lineage>
        <taxon>Bacteria</taxon>
        <taxon>Bacillati</taxon>
        <taxon>Actinomycetota</taxon>
        <taxon>Actinomycetes</taxon>
        <taxon>Pseudonocardiales</taxon>
        <taxon>Pseudonocardiaceae</taxon>
        <taxon>Saccharothrix</taxon>
    </lineage>
</organism>
<sequence length="149" mass="15888">MTTSAGRTDVRRRPVQVFALVVGVVFLVVGVLGFIPGITTDFDQLRFAGPGSQARIFGLFEVSVLHNLVHLLFGALGLLAARRGGGARGYLVVGGFAYLLLWVYGSVIHEDSGTNFIPLNPADNLLHLFLGAGMVLLGVLGTVLERKRA</sequence>
<protein>
    <submittedName>
        <fullName evidence="2">Membrane protein</fullName>
    </submittedName>
</protein>
<feature type="transmembrane region" description="Helical" evidence="1">
    <location>
        <begin position="56"/>
        <end position="80"/>
    </location>
</feature>
<proteinExistence type="predicted"/>
<accession>A0A918AUA4</accession>
<dbReference type="Proteomes" id="UP000639606">
    <property type="component" value="Unassembled WGS sequence"/>
</dbReference>
<keyword evidence="3" id="KW-1185">Reference proteome</keyword>
<keyword evidence="1" id="KW-0472">Membrane</keyword>
<feature type="transmembrane region" description="Helical" evidence="1">
    <location>
        <begin position="17"/>
        <end position="36"/>
    </location>
</feature>